<dbReference type="PRINTS" id="PR00344">
    <property type="entry name" value="BCTRLSENSOR"/>
</dbReference>
<dbReference type="CDD" id="cd00082">
    <property type="entry name" value="HisKA"/>
    <property type="match status" value="1"/>
</dbReference>
<dbReference type="Pfam" id="PF02518">
    <property type="entry name" value="HATPase_c"/>
    <property type="match status" value="1"/>
</dbReference>
<evidence type="ECO:0000256" key="8">
    <source>
        <dbReference type="ARBA" id="ARBA00023012"/>
    </source>
</evidence>
<evidence type="ECO:0000256" key="3">
    <source>
        <dbReference type="ARBA" id="ARBA00022553"/>
    </source>
</evidence>
<evidence type="ECO:0000313" key="12">
    <source>
        <dbReference type="Proteomes" id="UP000823847"/>
    </source>
</evidence>
<reference evidence="11" key="1">
    <citation type="journal article" date="2021" name="PeerJ">
        <title>Extensive microbial diversity within the chicken gut microbiome revealed by metagenomics and culture.</title>
        <authorList>
            <person name="Gilroy R."/>
            <person name="Ravi A."/>
            <person name="Getino M."/>
            <person name="Pursley I."/>
            <person name="Horton D.L."/>
            <person name="Alikhan N.F."/>
            <person name="Baker D."/>
            <person name="Gharbi K."/>
            <person name="Hall N."/>
            <person name="Watson M."/>
            <person name="Adriaenssens E.M."/>
            <person name="Foster-Nyarko E."/>
            <person name="Jarju S."/>
            <person name="Secka A."/>
            <person name="Antonio M."/>
            <person name="Oren A."/>
            <person name="Chaudhuri R.R."/>
            <person name="La Ragione R."/>
            <person name="Hildebrand F."/>
            <person name="Pallen M.J."/>
        </authorList>
    </citation>
    <scope>NUCLEOTIDE SEQUENCE</scope>
    <source>
        <strain evidence="11">ChiHecec2B26-12326</strain>
    </source>
</reference>
<keyword evidence="7" id="KW-0067">ATP-binding</keyword>
<proteinExistence type="predicted"/>
<keyword evidence="9" id="KW-0472">Membrane</keyword>
<dbReference type="PROSITE" id="PS50109">
    <property type="entry name" value="HIS_KIN"/>
    <property type="match status" value="1"/>
</dbReference>
<dbReference type="InterPro" id="IPR003594">
    <property type="entry name" value="HATPase_dom"/>
</dbReference>
<evidence type="ECO:0000256" key="2">
    <source>
        <dbReference type="ARBA" id="ARBA00012438"/>
    </source>
</evidence>
<evidence type="ECO:0000256" key="4">
    <source>
        <dbReference type="ARBA" id="ARBA00022679"/>
    </source>
</evidence>
<gene>
    <name evidence="11" type="ORF">H9848_00850</name>
</gene>
<dbReference type="Proteomes" id="UP000823847">
    <property type="component" value="Unassembled WGS sequence"/>
</dbReference>
<evidence type="ECO:0000259" key="10">
    <source>
        <dbReference type="PROSITE" id="PS50109"/>
    </source>
</evidence>
<keyword evidence="5" id="KW-0547">Nucleotide-binding</keyword>
<dbReference type="InterPro" id="IPR004358">
    <property type="entry name" value="Sig_transdc_His_kin-like_C"/>
</dbReference>
<name>A0A9D2BNB9_9BACT</name>
<sequence length="386" mass="43915">MNSIYDSRQRWKLAFIFVAILIAIASGVVSDLLIKDLAREERQKMEIWSEATRVMTSENPSLNMNLILKIIQGNTSIPVILCDETDSVVSYNNIEIPEKKDAGEFMTYKVRELKAKNPPIVIDMEDGTFQYLYYDDSINLKRLLIYPYAQLSVVFVFILIAFLALISTKKAEQNKVWVGLSKETAHQLGTPISSLIAWVEYLRTKELDPVLLAEMDKDVKRLQTIAERFSKIGSDPDPVPTDILESIRTALGYMQTRISSKVKIHTHLPEKPIWVLMNDSLFAWVIENLIKNAVDAMEGQGEITLRVEEKDKSVWIDLTDTGRGIPKSKYKTVFNPGYTTKARGWGLGLSLVKRIIESLQDGKIFVKSSEIGKGTTFRIKLRKYKS</sequence>
<dbReference type="PANTHER" id="PTHR43065:SF10">
    <property type="entry name" value="PEROXIDE STRESS-ACTIVATED HISTIDINE KINASE MAK3"/>
    <property type="match status" value="1"/>
</dbReference>
<dbReference type="EC" id="2.7.13.3" evidence="2"/>
<evidence type="ECO:0000256" key="1">
    <source>
        <dbReference type="ARBA" id="ARBA00000085"/>
    </source>
</evidence>
<comment type="catalytic activity">
    <reaction evidence="1">
        <text>ATP + protein L-histidine = ADP + protein N-phospho-L-histidine.</text>
        <dbReference type="EC" id="2.7.13.3"/>
    </reaction>
</comment>
<dbReference type="SUPFAM" id="SSF55874">
    <property type="entry name" value="ATPase domain of HSP90 chaperone/DNA topoisomerase II/histidine kinase"/>
    <property type="match status" value="1"/>
</dbReference>
<keyword evidence="6 11" id="KW-0418">Kinase</keyword>
<dbReference type="CDD" id="cd00075">
    <property type="entry name" value="HATPase"/>
    <property type="match status" value="1"/>
</dbReference>
<protein>
    <recommendedName>
        <fullName evidence="2">histidine kinase</fullName>
        <ecNumber evidence="2">2.7.13.3</ecNumber>
    </recommendedName>
</protein>
<keyword evidence="9" id="KW-1133">Transmembrane helix</keyword>
<keyword evidence="4" id="KW-0808">Transferase</keyword>
<accession>A0A9D2BNB9</accession>
<evidence type="ECO:0000256" key="7">
    <source>
        <dbReference type="ARBA" id="ARBA00022840"/>
    </source>
</evidence>
<dbReference type="InterPro" id="IPR005467">
    <property type="entry name" value="His_kinase_dom"/>
</dbReference>
<dbReference type="AlphaFoldDB" id="A0A9D2BNB9"/>
<feature type="transmembrane region" description="Helical" evidence="9">
    <location>
        <begin position="13"/>
        <end position="34"/>
    </location>
</feature>
<keyword evidence="3" id="KW-0597">Phosphoprotein</keyword>
<dbReference type="InterPro" id="IPR003661">
    <property type="entry name" value="HisK_dim/P_dom"/>
</dbReference>
<keyword evidence="8" id="KW-0902">Two-component regulatory system</keyword>
<evidence type="ECO:0000313" key="11">
    <source>
        <dbReference type="EMBL" id="HIX85149.1"/>
    </source>
</evidence>
<dbReference type="PANTHER" id="PTHR43065">
    <property type="entry name" value="SENSOR HISTIDINE KINASE"/>
    <property type="match status" value="1"/>
</dbReference>
<dbReference type="Gene3D" id="3.30.565.10">
    <property type="entry name" value="Histidine kinase-like ATPase, C-terminal domain"/>
    <property type="match status" value="1"/>
</dbReference>
<dbReference type="GO" id="GO:0000155">
    <property type="term" value="F:phosphorelay sensor kinase activity"/>
    <property type="evidence" value="ECO:0007669"/>
    <property type="project" value="InterPro"/>
</dbReference>
<evidence type="ECO:0000256" key="9">
    <source>
        <dbReference type="SAM" id="Phobius"/>
    </source>
</evidence>
<evidence type="ECO:0000256" key="5">
    <source>
        <dbReference type="ARBA" id="ARBA00022741"/>
    </source>
</evidence>
<dbReference type="EMBL" id="DXEN01000006">
    <property type="protein sequence ID" value="HIX85149.1"/>
    <property type="molecule type" value="Genomic_DNA"/>
</dbReference>
<organism evidence="11 12">
    <name type="scientific">Candidatus Parabacteroides intestinigallinarum</name>
    <dbReference type="NCBI Taxonomy" id="2838722"/>
    <lineage>
        <taxon>Bacteria</taxon>
        <taxon>Pseudomonadati</taxon>
        <taxon>Bacteroidota</taxon>
        <taxon>Bacteroidia</taxon>
        <taxon>Bacteroidales</taxon>
        <taxon>Tannerellaceae</taxon>
        <taxon>Parabacteroides</taxon>
    </lineage>
</organism>
<feature type="domain" description="Histidine kinase" evidence="10">
    <location>
        <begin position="183"/>
        <end position="385"/>
    </location>
</feature>
<keyword evidence="9" id="KW-0812">Transmembrane</keyword>
<dbReference type="SMART" id="SM00387">
    <property type="entry name" value="HATPase_c"/>
    <property type="match status" value="1"/>
</dbReference>
<dbReference type="InterPro" id="IPR036890">
    <property type="entry name" value="HATPase_C_sf"/>
</dbReference>
<comment type="caution">
    <text evidence="11">The sequence shown here is derived from an EMBL/GenBank/DDBJ whole genome shotgun (WGS) entry which is preliminary data.</text>
</comment>
<evidence type="ECO:0000256" key="6">
    <source>
        <dbReference type="ARBA" id="ARBA00022777"/>
    </source>
</evidence>
<feature type="transmembrane region" description="Helical" evidence="9">
    <location>
        <begin position="143"/>
        <end position="166"/>
    </location>
</feature>
<reference evidence="11" key="2">
    <citation type="submission" date="2021-04" db="EMBL/GenBank/DDBJ databases">
        <authorList>
            <person name="Gilroy R."/>
        </authorList>
    </citation>
    <scope>NUCLEOTIDE SEQUENCE</scope>
    <source>
        <strain evidence="11">ChiHecec2B26-12326</strain>
    </source>
</reference>
<dbReference type="GO" id="GO:0005524">
    <property type="term" value="F:ATP binding"/>
    <property type="evidence" value="ECO:0007669"/>
    <property type="project" value="UniProtKB-KW"/>
</dbReference>